<dbReference type="Gene3D" id="3.40.50.720">
    <property type="entry name" value="NAD(P)-binding Rossmann-like Domain"/>
    <property type="match status" value="1"/>
</dbReference>
<dbReference type="Gene3D" id="3.40.50.1820">
    <property type="entry name" value="alpha/beta hydrolase"/>
    <property type="match status" value="1"/>
</dbReference>
<dbReference type="PROSITE" id="PS00012">
    <property type="entry name" value="PHOSPHOPANTETHEINE"/>
    <property type="match status" value="1"/>
</dbReference>
<dbReference type="PROSITE" id="PS52004">
    <property type="entry name" value="KS3_2"/>
    <property type="match status" value="1"/>
</dbReference>
<dbReference type="Proteomes" id="UP000182680">
    <property type="component" value="Unassembled WGS sequence"/>
</dbReference>
<dbReference type="Pfam" id="PF16197">
    <property type="entry name" value="KAsynt_C_assoc"/>
    <property type="match status" value="1"/>
</dbReference>
<dbReference type="InterPro" id="IPR057737">
    <property type="entry name" value="Condensation_MtbB-like"/>
</dbReference>
<dbReference type="Pfam" id="PF02801">
    <property type="entry name" value="Ketoacyl-synt_C"/>
    <property type="match status" value="1"/>
</dbReference>
<dbReference type="InterPro" id="IPR020802">
    <property type="entry name" value="TesA-like"/>
</dbReference>
<evidence type="ECO:0000256" key="6">
    <source>
        <dbReference type="ARBA" id="ARBA00022679"/>
    </source>
</evidence>
<dbReference type="InterPro" id="IPR010071">
    <property type="entry name" value="AA_adenyl_dom"/>
</dbReference>
<dbReference type="FunFam" id="3.30.559.30:FF:000006">
    <property type="entry name" value="Yersiniabactin polyketide/non-ribosomal peptide synthetase"/>
    <property type="match status" value="1"/>
</dbReference>
<dbReference type="SMART" id="SM00823">
    <property type="entry name" value="PKS_PP"/>
    <property type="match status" value="2"/>
</dbReference>
<dbReference type="InterPro" id="IPR050091">
    <property type="entry name" value="PKS_NRPS_Biosynth_Enz"/>
</dbReference>
<dbReference type="PROSITE" id="PS00455">
    <property type="entry name" value="AMP_BINDING"/>
    <property type="match status" value="1"/>
</dbReference>
<dbReference type="Pfam" id="PF13193">
    <property type="entry name" value="AMP-binding_C"/>
    <property type="match status" value="1"/>
</dbReference>
<dbReference type="InterPro" id="IPR023213">
    <property type="entry name" value="CAT-like_dom_sf"/>
</dbReference>
<dbReference type="InterPro" id="IPR036736">
    <property type="entry name" value="ACP-like_sf"/>
</dbReference>
<dbReference type="Pfam" id="PF08659">
    <property type="entry name" value="KR"/>
    <property type="match status" value="1"/>
</dbReference>
<evidence type="ECO:0000256" key="4">
    <source>
        <dbReference type="ARBA" id="ARBA00022553"/>
    </source>
</evidence>
<dbReference type="InterPro" id="IPR016039">
    <property type="entry name" value="Thiolase-like"/>
</dbReference>
<dbReference type="InterPro" id="IPR020806">
    <property type="entry name" value="PKS_PP-bd"/>
</dbReference>
<dbReference type="Pfam" id="PF08242">
    <property type="entry name" value="Methyltransf_12"/>
    <property type="match status" value="1"/>
</dbReference>
<dbReference type="EMBL" id="FPIW01000012">
    <property type="protein sequence ID" value="SFW36344.1"/>
    <property type="molecule type" value="Genomic_DNA"/>
</dbReference>
<dbReference type="GO" id="GO:0071770">
    <property type="term" value="P:DIM/DIP cell wall layer assembly"/>
    <property type="evidence" value="ECO:0007669"/>
    <property type="project" value="TreeGrafter"/>
</dbReference>
<dbReference type="Gene3D" id="3.30.559.10">
    <property type="entry name" value="Chloramphenicol acetyltransferase-like domain"/>
    <property type="match status" value="1"/>
</dbReference>
<dbReference type="GO" id="GO:0004312">
    <property type="term" value="F:fatty acid synthase activity"/>
    <property type="evidence" value="ECO:0007669"/>
    <property type="project" value="TreeGrafter"/>
</dbReference>
<dbReference type="InterPro" id="IPR029058">
    <property type="entry name" value="AB_hydrolase_fold"/>
</dbReference>
<dbReference type="RefSeq" id="WP_083577888.1">
    <property type="nucleotide sequence ID" value="NZ_FPIW01000012.1"/>
</dbReference>
<dbReference type="GO" id="GO:0005737">
    <property type="term" value="C:cytoplasm"/>
    <property type="evidence" value="ECO:0007669"/>
    <property type="project" value="TreeGrafter"/>
</dbReference>
<gene>
    <name evidence="11" type="ORF">SAMN02910291_01010</name>
</gene>
<dbReference type="InterPro" id="IPR032821">
    <property type="entry name" value="PKS_assoc"/>
</dbReference>
<dbReference type="InterPro" id="IPR029063">
    <property type="entry name" value="SAM-dependent_MTases_sf"/>
</dbReference>
<dbReference type="InterPro" id="IPR001242">
    <property type="entry name" value="Condensation_dom"/>
</dbReference>
<dbReference type="CDD" id="cd19535">
    <property type="entry name" value="Cyc_NRPS"/>
    <property type="match status" value="1"/>
</dbReference>
<reference evidence="12" key="1">
    <citation type="submission" date="2016-11" db="EMBL/GenBank/DDBJ databases">
        <authorList>
            <person name="Jaros S."/>
            <person name="Januszkiewicz K."/>
            <person name="Wedrychowicz H."/>
        </authorList>
    </citation>
    <scope>NUCLEOTIDE SEQUENCE [LARGE SCALE GENOMIC DNA]</scope>
    <source>
        <strain evidence="12">DSM 7057</strain>
    </source>
</reference>
<dbReference type="InterPro" id="IPR020845">
    <property type="entry name" value="AMP-binding_CS"/>
</dbReference>
<dbReference type="GO" id="GO:0009403">
    <property type="term" value="P:toxin biosynthetic process"/>
    <property type="evidence" value="ECO:0007669"/>
    <property type="project" value="UniProtKB-ARBA"/>
</dbReference>
<name>A0AA94L1T3_DESDE</name>
<dbReference type="GO" id="GO:0031177">
    <property type="term" value="F:phosphopantetheine binding"/>
    <property type="evidence" value="ECO:0007669"/>
    <property type="project" value="InterPro"/>
</dbReference>
<dbReference type="Pfam" id="PF00109">
    <property type="entry name" value="ketoacyl-synt"/>
    <property type="match status" value="1"/>
</dbReference>
<dbReference type="PROSITE" id="PS50075">
    <property type="entry name" value="CARRIER"/>
    <property type="match status" value="2"/>
</dbReference>
<comment type="pathway">
    <text evidence="2">Siderophore biosynthesis.</text>
</comment>
<dbReference type="InterPro" id="IPR014030">
    <property type="entry name" value="Ketoacyl_synth_N"/>
</dbReference>
<evidence type="ECO:0000256" key="2">
    <source>
        <dbReference type="ARBA" id="ARBA00004924"/>
    </source>
</evidence>
<dbReference type="SUPFAM" id="SSF53901">
    <property type="entry name" value="Thiolase-like"/>
    <property type="match status" value="1"/>
</dbReference>
<dbReference type="Gene3D" id="3.30.300.30">
    <property type="match status" value="1"/>
</dbReference>
<dbReference type="InterPro" id="IPR001031">
    <property type="entry name" value="Thioesterase"/>
</dbReference>
<evidence type="ECO:0000256" key="5">
    <source>
        <dbReference type="ARBA" id="ARBA00022598"/>
    </source>
</evidence>
<dbReference type="GO" id="GO:0004315">
    <property type="term" value="F:3-oxoacyl-[acyl-carrier-protein] synthase activity"/>
    <property type="evidence" value="ECO:0007669"/>
    <property type="project" value="InterPro"/>
</dbReference>
<dbReference type="SMART" id="SM00822">
    <property type="entry name" value="PKS_KR"/>
    <property type="match status" value="1"/>
</dbReference>
<dbReference type="SMART" id="SM00824">
    <property type="entry name" value="PKS_TE"/>
    <property type="match status" value="1"/>
</dbReference>
<dbReference type="InterPro" id="IPR009081">
    <property type="entry name" value="PP-bd_ACP"/>
</dbReference>
<dbReference type="Gene3D" id="1.10.1240.100">
    <property type="match status" value="1"/>
</dbReference>
<dbReference type="Gene3D" id="3.40.50.12780">
    <property type="entry name" value="N-terminal domain of ligase-like"/>
    <property type="match status" value="1"/>
</dbReference>
<dbReference type="InterPro" id="IPR025110">
    <property type="entry name" value="AMP-bd_C"/>
</dbReference>
<dbReference type="SUPFAM" id="SSF52777">
    <property type="entry name" value="CoA-dependent acyltransferases"/>
    <property type="match status" value="2"/>
</dbReference>
<evidence type="ECO:0000259" key="9">
    <source>
        <dbReference type="PROSITE" id="PS50075"/>
    </source>
</evidence>
<comment type="caution">
    <text evidence="11">The sequence shown here is derived from an EMBL/GenBank/DDBJ whole genome shotgun (WGS) entry which is preliminary data.</text>
</comment>
<dbReference type="PROSITE" id="PS00606">
    <property type="entry name" value="KS3_1"/>
    <property type="match status" value="1"/>
</dbReference>
<feature type="domain" description="Carrier" evidence="9">
    <location>
        <begin position="1534"/>
        <end position="1611"/>
    </location>
</feature>
<feature type="domain" description="Carrier" evidence="9">
    <location>
        <begin position="2599"/>
        <end position="2673"/>
    </location>
</feature>
<protein>
    <submittedName>
        <fullName evidence="11">Yersiniabactin nonribosomal peptide/polyketide synthase</fullName>
    </submittedName>
</protein>
<keyword evidence="7" id="KW-0677">Repeat</keyword>
<dbReference type="PANTHER" id="PTHR43775:SF37">
    <property type="entry name" value="SI:DKEY-61P9.11"/>
    <property type="match status" value="1"/>
</dbReference>
<dbReference type="InterPro" id="IPR018201">
    <property type="entry name" value="Ketoacyl_synth_AS"/>
</dbReference>
<dbReference type="Gene3D" id="3.30.559.30">
    <property type="entry name" value="Nonribosomal peptide synthetase, condensation domain"/>
    <property type="match status" value="1"/>
</dbReference>
<dbReference type="Pfam" id="PF00668">
    <property type="entry name" value="Condensation"/>
    <property type="match status" value="1"/>
</dbReference>
<evidence type="ECO:0000256" key="1">
    <source>
        <dbReference type="ARBA" id="ARBA00001957"/>
    </source>
</evidence>
<keyword evidence="4" id="KW-0597">Phosphoprotein</keyword>
<dbReference type="InterPro" id="IPR013217">
    <property type="entry name" value="Methyltransf_12"/>
</dbReference>
<comment type="cofactor">
    <cofactor evidence="1">
        <name>pantetheine 4'-phosphate</name>
        <dbReference type="ChEBI" id="CHEBI:47942"/>
    </cofactor>
</comment>
<dbReference type="SUPFAM" id="SSF53474">
    <property type="entry name" value="alpha/beta-Hydrolases"/>
    <property type="match status" value="1"/>
</dbReference>
<dbReference type="GO" id="GO:0016874">
    <property type="term" value="F:ligase activity"/>
    <property type="evidence" value="ECO:0007669"/>
    <property type="project" value="UniProtKB-KW"/>
</dbReference>
<keyword evidence="6" id="KW-0808">Transferase</keyword>
<evidence type="ECO:0000256" key="8">
    <source>
        <dbReference type="ARBA" id="ARBA00023268"/>
    </source>
</evidence>
<dbReference type="Gene3D" id="1.10.1200.10">
    <property type="entry name" value="ACP-like"/>
    <property type="match status" value="2"/>
</dbReference>
<dbReference type="InterPro" id="IPR057326">
    <property type="entry name" value="KR_dom"/>
</dbReference>
<organism evidence="11 12">
    <name type="scientific">Desulfovibrio desulfuricans</name>
    <dbReference type="NCBI Taxonomy" id="876"/>
    <lineage>
        <taxon>Bacteria</taxon>
        <taxon>Pseudomonadati</taxon>
        <taxon>Thermodesulfobacteriota</taxon>
        <taxon>Desulfovibrionia</taxon>
        <taxon>Desulfovibrionales</taxon>
        <taxon>Desulfovibrionaceae</taxon>
        <taxon>Desulfovibrio</taxon>
    </lineage>
</organism>
<dbReference type="InterPro" id="IPR013968">
    <property type="entry name" value="PKS_KR"/>
</dbReference>
<keyword evidence="8" id="KW-0511">Multifunctional enzyme</keyword>
<dbReference type="GO" id="GO:0005886">
    <property type="term" value="C:plasma membrane"/>
    <property type="evidence" value="ECO:0007669"/>
    <property type="project" value="TreeGrafter"/>
</dbReference>
<dbReference type="Pfam" id="PF00501">
    <property type="entry name" value="AMP-binding"/>
    <property type="match status" value="1"/>
</dbReference>
<dbReference type="SUPFAM" id="SSF53335">
    <property type="entry name" value="S-adenosyl-L-methionine-dependent methyltransferases"/>
    <property type="match status" value="1"/>
</dbReference>
<dbReference type="GO" id="GO:0006633">
    <property type="term" value="P:fatty acid biosynthetic process"/>
    <property type="evidence" value="ECO:0007669"/>
    <property type="project" value="InterPro"/>
</dbReference>
<dbReference type="Gene3D" id="3.40.50.150">
    <property type="entry name" value="Vaccinia Virus protein VP39"/>
    <property type="match status" value="1"/>
</dbReference>
<dbReference type="InterPro" id="IPR042099">
    <property type="entry name" value="ANL_N_sf"/>
</dbReference>
<accession>A0AA94L1T3</accession>
<feature type="domain" description="Ketosynthase family 3 (KS3)" evidence="10">
    <location>
        <begin position="9"/>
        <end position="431"/>
    </location>
</feature>
<dbReference type="FunFam" id="3.30.559.10:FF:000023">
    <property type="entry name" value="Non-ribosomal peptide synthetase"/>
    <property type="match status" value="1"/>
</dbReference>
<dbReference type="Pfam" id="PF00550">
    <property type="entry name" value="PP-binding"/>
    <property type="match status" value="2"/>
</dbReference>
<dbReference type="Gene3D" id="3.40.47.10">
    <property type="match status" value="1"/>
</dbReference>
<evidence type="ECO:0000256" key="3">
    <source>
        <dbReference type="ARBA" id="ARBA00022450"/>
    </source>
</evidence>
<dbReference type="SMART" id="SM00825">
    <property type="entry name" value="PKS_KS"/>
    <property type="match status" value="1"/>
</dbReference>
<evidence type="ECO:0000313" key="11">
    <source>
        <dbReference type="EMBL" id="SFW36344.1"/>
    </source>
</evidence>
<sequence>MMKSYEDRVDAIAVIGASGRFPKAGTLEDFWAALRDGKNCTDTVGLEILKSSGVTDAELDAEGYVTAMGRLDGVMEFDAGFFGLSAHDASLIDPQQRKFIECSYEALEEAGYAFDSPDRRIGVYASASHSSYLPSAILGAGTARVTEALQMAIGNDRDYLATRVSNLLNLTGPSLTVQTACSSSLTAIHLACQSLLAGECDMALAGGVSITLPQTEGYHYREGLILSRSGVCRPFDALADGTVNGNGVGVILLKPLDVALRDGDLVRAIIRGTAVNNDGSDKAGYTAPSVRGEAAIISEALAVSGVGAEEVGFVSTHGTATAIGDPIEVEALARVFETAQTESCTLGAVKANIGHLDAAAGVAGFLEAMLALEYKELPPVAGFNTPNPGLRLHETPFVIRKKAVAWNADKRFAVANAFGFGGTNVSVILEEAPKRENRGANAGTGPFILPLSAPTPEALRILMQAWQACLENCENVADACWTAACRRNHFACRTAVVGQTREDILRALKEKTREDRADGADPAGKTSLKNPNFPAAEFLHCLCVSFEKIRTVVKRQAVSASLTVEAALAQQNFCTDMLADICREIGIDAHELQFVPGDSVQENSVLFLRKVAEAYEAGGSVRWGFLLAGRMAKIPLTPFSRTEHCHALAHRREWVPSDPVSSAQAAAARMAVSAEYILEPELLAQREVLLENLCAAGVARAFARLGFPARATLAGALEAMRIPSRFSQLAERLVEALHERGMLQSEGDCYLNLEEISDARFDALKGATQSVWDAWGAMKQMVVSTVDHLPDMLQGRLDLRETFMPKGDLSGARRVYSELPNSTYFNSLVREHVREWLACAASGGAVRIFEIGGGTAATTERILPLLPPNRASYTFTDVSPVFLRQAQERFAEYDFLRTGIFNMEESPEKQGFETGIHDIVIAANVLHAAEDLTQAVRHASSLLRPGGLLLLYEITRANFLGEITTGLLLPNITDRDVRGIQPMASNDLWKDILASNGFEDVRILPHEGQRSAVLPDRVISARRRTQADHMDMDVALPRNCTYQTVWKPKKVMGGSVSLGMVLLLAGNGDVPLFETAAQQRGLLVRHVPESLTAADLQEWTRGHSLCTVLDARAMSETEPSHDCVEQERLCGGLLKLLAEFTSADCPGVEWNWISLTWGAAAKVLHPQQAAFWGMNRVVEMGHPEFHLKQFDLADKTARAVETVFDVLQSGSSEELNAIADDQWLVPRLERCAVSDFPLNNASPDKTGWQVIVGGLGGIGLTLAEELAAKGFRNIALVSRHAPDTVTAGILSGFEKQECTVVAVQVDVTDYAALDRAVGSLEESAPVRGIYHCAVVKRVHDADERAPWDAFRQILAPKVQGAWNLHRLSIARRMHLDQMVLFSSSVSVVPAYSLPHYVAANTYLDALAVWRKGQGLPALSISWGAWKDVGTVSDPAQADHLRNGGLHSLAPSEALALLAAVQERDVSHLAVMKVDWARLMRQFGHRAPAYFKNVAGSARAEAENRVSSSISPAQDTASARQDILASLRGAAEEAERRTLLERWLTGRFAELLKIAPEAVDHTVSLFDLGVDSLMFIEMSDGLEKALGIKISPSSLLQDFCIEKMAAKLLPDLKLETATASALADLLIPEPEKKYEPFRLTDVQRAYWVGRRQGMALGNTACQGYIEFDCETLDVPRLEEAWQRLIDRHDTLRTIIEEEGLQRVLEKTPPFRITVHDLENRPEAEQQEALQAVRDRLSHKVHDPAVWPLFDIEVSLLSGDVRRLHVLMDNVVMDGRSISILLAQWASLYHDPELSLPVEAVSFRDYVSAVDRYRATEAFHEAETYWKEEARHLPPAPALPLAKDPASISKPRFVRHDYRMNPAVWEALKAAAGRHGVTFSSVLLAAYAEVLGLWSRSPDLTVNAPVFTRLPVHPDINNVVGEFTSSVLVRCETGRSKSFADKVKAVQQRTFDGLKFCQMSGVEVMRRKIRDGASAESVRMPVVFTSTFGLAKMADTGFASSIAGFSSLGREIYNISQTPQVWIDNHVHDRDGTLSIYWDTVEELFPEGMVGSMFGAYCRLLERLAEDATAWGDFSPAAQVPEEEAFVQAGAVAGLLHAGFLRNFGEQPDRLAVVDGERSLTYAELFSVAAGLADRLGKVLAAAGEDTPLVAVALPKGWRQAAAVLGVLFAGAAYVPIDPNWPLLRRRAVLEEARPVCIVALSTEKPESWNDIRLLTIGETASHAVAPDKFLQASPDSLAYVIFTSGTTGTPKGVMMSHAGAMVTIAEINRRFTVTWADRVLALSSLTFDLSVYDFFGIWTAGGAVVIPAEGEVRTPDVWRRLMEEHDVTVWNSVPMFWQMLLESGELPDRSPRLVLLSGDRIPLSLPGKSAELFPHAWMVSLGGATEAGIWSICHEMLPDDPQPGWQSVPYGKALAGQSFHVLHDDLRFCPRGVAGELYIGGAALALGYLHNKEKTEKSFIRHPVTQKRLYRTGDLGVRHADGEIEFLGRADSQVKVGGFRIELGDVEAALAAMPEVGHCAVVLAKSRQLAAFIVPADGGRRPSEAAVRLFLEARLPRYMIPASVDVIERMPLTPNGKVDRSELIELCAGDRRTASPETRSSGSPSETMLCDIWGEVLGVAVTASDNVFALGADSLAAVRAETLLKRRYGIKLSIQTVFDQPVVREMAKSLDAHVQSDVATLRDSGSSDVLFCLGDAVTDGSSFHEFARYWPLGCVKTVSVLPKDKDTLETVIERISRHISLTQPQGTLRLAGYCAGGLLVWLAADRLRKLGRVVDRLILIDCMPLPPGIHKAPDSLEGIVMGMAGHSSPELLENLGRLCAILENAEYRETDVPFTFVESQEIIGQGMGFEFWNSRARCAHKISSPGNHANCLKRKQLLEWIGRLIDWYEADGEEQHA</sequence>
<dbReference type="InterPro" id="IPR020841">
    <property type="entry name" value="PKS_Beta-ketoAc_synthase_dom"/>
</dbReference>
<evidence type="ECO:0000256" key="7">
    <source>
        <dbReference type="ARBA" id="ARBA00022737"/>
    </source>
</evidence>
<dbReference type="SUPFAM" id="SSF51735">
    <property type="entry name" value="NAD(P)-binding Rossmann-fold domains"/>
    <property type="match status" value="2"/>
</dbReference>
<dbReference type="InterPro" id="IPR036291">
    <property type="entry name" value="NAD(P)-bd_dom_sf"/>
</dbReference>
<dbReference type="InterPro" id="IPR045851">
    <property type="entry name" value="AMP-bd_C_sf"/>
</dbReference>
<evidence type="ECO:0000259" key="10">
    <source>
        <dbReference type="PROSITE" id="PS52004"/>
    </source>
</evidence>
<dbReference type="InterPro" id="IPR000873">
    <property type="entry name" value="AMP-dep_synth/lig_dom"/>
</dbReference>
<dbReference type="CDD" id="cd00833">
    <property type="entry name" value="PKS"/>
    <property type="match status" value="1"/>
</dbReference>
<dbReference type="Pfam" id="PF00975">
    <property type="entry name" value="Thioesterase"/>
    <property type="match status" value="1"/>
</dbReference>
<dbReference type="InterPro" id="IPR006162">
    <property type="entry name" value="Ppantetheine_attach_site"/>
</dbReference>
<proteinExistence type="predicted"/>
<dbReference type="PANTHER" id="PTHR43775">
    <property type="entry name" value="FATTY ACID SYNTHASE"/>
    <property type="match status" value="1"/>
</dbReference>
<keyword evidence="3" id="KW-0596">Phosphopantetheine</keyword>
<evidence type="ECO:0000313" key="12">
    <source>
        <dbReference type="Proteomes" id="UP000182680"/>
    </source>
</evidence>
<dbReference type="SUPFAM" id="SSF56801">
    <property type="entry name" value="Acetyl-CoA synthetase-like"/>
    <property type="match status" value="1"/>
</dbReference>
<dbReference type="InterPro" id="IPR014031">
    <property type="entry name" value="Ketoacyl_synth_C"/>
</dbReference>
<keyword evidence="5" id="KW-0436">Ligase</keyword>
<dbReference type="SUPFAM" id="SSF47336">
    <property type="entry name" value="ACP-like"/>
    <property type="match status" value="2"/>
</dbReference>
<dbReference type="NCBIfam" id="TIGR01733">
    <property type="entry name" value="AA-adenyl-dom"/>
    <property type="match status" value="1"/>
</dbReference>